<feature type="transmembrane region" description="Helical" evidence="1">
    <location>
        <begin position="21"/>
        <end position="44"/>
    </location>
</feature>
<name>A0AAD1XPL9_EUPCR</name>
<reference evidence="2" key="1">
    <citation type="submission" date="2023-07" db="EMBL/GenBank/DDBJ databases">
        <authorList>
            <consortium name="AG Swart"/>
            <person name="Singh M."/>
            <person name="Singh A."/>
            <person name="Seah K."/>
            <person name="Emmerich C."/>
        </authorList>
    </citation>
    <scope>NUCLEOTIDE SEQUENCE</scope>
    <source>
        <strain evidence="2">DP1</strain>
    </source>
</reference>
<keyword evidence="3" id="KW-1185">Reference proteome</keyword>
<keyword evidence="1" id="KW-0472">Membrane</keyword>
<keyword evidence="1" id="KW-0812">Transmembrane</keyword>
<evidence type="ECO:0000256" key="1">
    <source>
        <dbReference type="SAM" id="Phobius"/>
    </source>
</evidence>
<comment type="caution">
    <text evidence="2">The sequence shown here is derived from an EMBL/GenBank/DDBJ whole genome shotgun (WGS) entry which is preliminary data.</text>
</comment>
<protein>
    <submittedName>
        <fullName evidence="2">Uncharacterized protein</fullName>
    </submittedName>
</protein>
<dbReference type="EMBL" id="CAMPGE010017765">
    <property type="protein sequence ID" value="CAI2376225.1"/>
    <property type="molecule type" value="Genomic_DNA"/>
</dbReference>
<dbReference type="Proteomes" id="UP001295684">
    <property type="component" value="Unassembled WGS sequence"/>
</dbReference>
<keyword evidence="1" id="KW-1133">Transmembrane helix</keyword>
<dbReference type="AlphaFoldDB" id="A0AAD1XPL9"/>
<evidence type="ECO:0000313" key="2">
    <source>
        <dbReference type="EMBL" id="CAI2376225.1"/>
    </source>
</evidence>
<sequence>MIEFSLTRELYICFIKFRSFSLYRIFSLIAVTFCLCSSRTFLVISSQLWVLSSFLMTSIWQSGHSTSM</sequence>
<gene>
    <name evidence="2" type="ORF">ECRASSUSDP1_LOCUS17594</name>
</gene>
<organism evidence="2 3">
    <name type="scientific">Euplotes crassus</name>
    <dbReference type="NCBI Taxonomy" id="5936"/>
    <lineage>
        <taxon>Eukaryota</taxon>
        <taxon>Sar</taxon>
        <taxon>Alveolata</taxon>
        <taxon>Ciliophora</taxon>
        <taxon>Intramacronucleata</taxon>
        <taxon>Spirotrichea</taxon>
        <taxon>Hypotrichia</taxon>
        <taxon>Euplotida</taxon>
        <taxon>Euplotidae</taxon>
        <taxon>Moneuplotes</taxon>
    </lineage>
</organism>
<proteinExistence type="predicted"/>
<evidence type="ECO:0000313" key="3">
    <source>
        <dbReference type="Proteomes" id="UP001295684"/>
    </source>
</evidence>
<accession>A0AAD1XPL9</accession>